<keyword evidence="4" id="KW-0479">Metal-binding</keyword>
<evidence type="ECO:0000256" key="4">
    <source>
        <dbReference type="ARBA" id="ARBA00022723"/>
    </source>
</evidence>
<dbReference type="SUPFAM" id="SSF57850">
    <property type="entry name" value="RING/U-box"/>
    <property type="match status" value="1"/>
</dbReference>
<dbReference type="RefSeq" id="XP_001015899.2">
    <property type="nucleotide sequence ID" value="XM_001015899.2"/>
</dbReference>
<evidence type="ECO:0000313" key="13">
    <source>
        <dbReference type="Proteomes" id="UP000009168"/>
    </source>
</evidence>
<evidence type="ECO:0000256" key="1">
    <source>
        <dbReference type="ARBA" id="ARBA00004141"/>
    </source>
</evidence>
<keyword evidence="3 10" id="KW-0812">Transmembrane</keyword>
<feature type="transmembrane region" description="Helical" evidence="10">
    <location>
        <begin position="212"/>
        <end position="236"/>
    </location>
</feature>
<evidence type="ECO:0000256" key="10">
    <source>
        <dbReference type="SAM" id="Phobius"/>
    </source>
</evidence>
<dbReference type="KEGG" id="tet:TTHERM_00266640"/>
<keyword evidence="7" id="KW-0862">Zinc</keyword>
<gene>
    <name evidence="12" type="ORF">TTHERM_00266640</name>
</gene>
<dbReference type="GeneID" id="7846380"/>
<dbReference type="InParanoid" id="I7M7Q6"/>
<dbReference type="EMBL" id="GG662703">
    <property type="protein sequence ID" value="EAR95654.2"/>
    <property type="molecule type" value="Genomic_DNA"/>
</dbReference>
<dbReference type="SMART" id="SM00744">
    <property type="entry name" value="RINGv"/>
    <property type="match status" value="1"/>
</dbReference>
<keyword evidence="6" id="KW-0833">Ubl conjugation pathway</keyword>
<dbReference type="PANTHER" id="PTHR46065:SF3">
    <property type="entry name" value="FI20425P1"/>
    <property type="match status" value="1"/>
</dbReference>
<evidence type="ECO:0000256" key="3">
    <source>
        <dbReference type="ARBA" id="ARBA00022692"/>
    </source>
</evidence>
<dbReference type="Gene3D" id="3.30.40.10">
    <property type="entry name" value="Zinc/RING finger domain, C3HC4 (zinc finger)"/>
    <property type="match status" value="1"/>
</dbReference>
<evidence type="ECO:0000313" key="12">
    <source>
        <dbReference type="EMBL" id="EAR95654.2"/>
    </source>
</evidence>
<evidence type="ECO:0000259" key="11">
    <source>
        <dbReference type="SMART" id="SM00744"/>
    </source>
</evidence>
<keyword evidence="13" id="KW-1185">Reference proteome</keyword>
<organism evidence="12 13">
    <name type="scientific">Tetrahymena thermophila (strain SB210)</name>
    <dbReference type="NCBI Taxonomy" id="312017"/>
    <lineage>
        <taxon>Eukaryota</taxon>
        <taxon>Sar</taxon>
        <taxon>Alveolata</taxon>
        <taxon>Ciliophora</taxon>
        <taxon>Intramacronucleata</taxon>
        <taxon>Oligohymenophorea</taxon>
        <taxon>Hymenostomatida</taxon>
        <taxon>Tetrahymenina</taxon>
        <taxon>Tetrahymenidae</taxon>
        <taxon>Tetrahymena</taxon>
    </lineage>
</organism>
<sequence>MNKIEPIEEDNLQIPKKLHDVNLNKNNTERCRNQSSDFFLNSEINNHEKVQQNEHRDIESPKNDVQYNESHYQYLNQNENPQKSNKSHSIAPSKNQQQCRICLSYVQDEEAKHLGQLLSICDCKGSIQYVHYLCQKDLLEAKNGKTIKMIVYQAERLRNEPSRQIIQQKKIERYRGIKFHKCDLCGYNYEVEWKSSLKLRPLSHMKTKKKCYLYAFCVLLVSFLLLLFGLIYISLIDYNNYSKVSETIFTFLGYMLIIFAIISNTIILLVVSFRLFLVRTYFVKSIQKQRVK</sequence>
<dbReference type="GO" id="GO:0008270">
    <property type="term" value="F:zinc ion binding"/>
    <property type="evidence" value="ECO:0007669"/>
    <property type="project" value="UniProtKB-KW"/>
</dbReference>
<keyword evidence="9 10" id="KW-0472">Membrane</keyword>
<dbReference type="InterPro" id="IPR011016">
    <property type="entry name" value="Znf_RING-CH"/>
</dbReference>
<keyword evidence="8 10" id="KW-1133">Transmembrane helix</keyword>
<dbReference type="AlphaFoldDB" id="I7M7Q6"/>
<proteinExistence type="predicted"/>
<dbReference type="Pfam" id="PF12906">
    <property type="entry name" value="RINGv"/>
    <property type="match status" value="1"/>
</dbReference>
<name>I7M7Q6_TETTS</name>
<evidence type="ECO:0000256" key="2">
    <source>
        <dbReference type="ARBA" id="ARBA00022679"/>
    </source>
</evidence>
<dbReference type="Proteomes" id="UP000009168">
    <property type="component" value="Unassembled WGS sequence"/>
</dbReference>
<protein>
    <submittedName>
        <fullName evidence="12">RING-variant domain protein</fullName>
    </submittedName>
</protein>
<evidence type="ECO:0000256" key="7">
    <source>
        <dbReference type="ARBA" id="ARBA00022833"/>
    </source>
</evidence>
<comment type="subcellular location">
    <subcellularLocation>
        <location evidence="1">Membrane</location>
        <topology evidence="1">Multi-pass membrane protein</topology>
    </subcellularLocation>
</comment>
<accession>I7M7Q6</accession>
<evidence type="ECO:0000256" key="9">
    <source>
        <dbReference type="ARBA" id="ARBA00023136"/>
    </source>
</evidence>
<feature type="domain" description="RING-CH-type" evidence="11">
    <location>
        <begin position="98"/>
        <end position="145"/>
    </location>
</feature>
<dbReference type="InterPro" id="IPR013083">
    <property type="entry name" value="Znf_RING/FYVE/PHD"/>
</dbReference>
<dbReference type="PANTHER" id="PTHR46065">
    <property type="entry name" value="E3 UBIQUITIN-PROTEIN LIGASE MARCH 2/3 FAMILY MEMBER"/>
    <property type="match status" value="1"/>
</dbReference>
<keyword evidence="2" id="KW-0808">Transferase</keyword>
<dbReference type="GO" id="GO:0016740">
    <property type="term" value="F:transferase activity"/>
    <property type="evidence" value="ECO:0007669"/>
    <property type="project" value="UniProtKB-KW"/>
</dbReference>
<feature type="transmembrane region" description="Helical" evidence="10">
    <location>
        <begin position="248"/>
        <end position="277"/>
    </location>
</feature>
<keyword evidence="5" id="KW-0863">Zinc-finger</keyword>
<reference evidence="13" key="1">
    <citation type="journal article" date="2006" name="PLoS Biol.">
        <title>Macronuclear genome sequence of the ciliate Tetrahymena thermophila, a model eukaryote.</title>
        <authorList>
            <person name="Eisen J.A."/>
            <person name="Coyne R.S."/>
            <person name="Wu M."/>
            <person name="Wu D."/>
            <person name="Thiagarajan M."/>
            <person name="Wortman J.R."/>
            <person name="Badger J.H."/>
            <person name="Ren Q."/>
            <person name="Amedeo P."/>
            <person name="Jones K.M."/>
            <person name="Tallon L.J."/>
            <person name="Delcher A.L."/>
            <person name="Salzberg S.L."/>
            <person name="Silva J.C."/>
            <person name="Haas B.J."/>
            <person name="Majoros W.H."/>
            <person name="Farzad M."/>
            <person name="Carlton J.M."/>
            <person name="Smith R.K. Jr."/>
            <person name="Garg J."/>
            <person name="Pearlman R.E."/>
            <person name="Karrer K.M."/>
            <person name="Sun L."/>
            <person name="Manning G."/>
            <person name="Elde N.C."/>
            <person name="Turkewitz A.P."/>
            <person name="Asai D.J."/>
            <person name="Wilkes D.E."/>
            <person name="Wang Y."/>
            <person name="Cai H."/>
            <person name="Collins K."/>
            <person name="Stewart B.A."/>
            <person name="Lee S.R."/>
            <person name="Wilamowska K."/>
            <person name="Weinberg Z."/>
            <person name="Ruzzo W.L."/>
            <person name="Wloga D."/>
            <person name="Gaertig J."/>
            <person name="Frankel J."/>
            <person name="Tsao C.-C."/>
            <person name="Gorovsky M.A."/>
            <person name="Keeling P.J."/>
            <person name="Waller R.F."/>
            <person name="Patron N.J."/>
            <person name="Cherry J.M."/>
            <person name="Stover N.A."/>
            <person name="Krieger C.J."/>
            <person name="del Toro C."/>
            <person name="Ryder H.F."/>
            <person name="Williamson S.C."/>
            <person name="Barbeau R.A."/>
            <person name="Hamilton E.P."/>
            <person name="Orias E."/>
        </authorList>
    </citation>
    <scope>NUCLEOTIDE SEQUENCE [LARGE SCALE GENOMIC DNA]</scope>
    <source>
        <strain evidence="13">SB210</strain>
    </source>
</reference>
<evidence type="ECO:0000256" key="6">
    <source>
        <dbReference type="ARBA" id="ARBA00022786"/>
    </source>
</evidence>
<evidence type="ECO:0000256" key="8">
    <source>
        <dbReference type="ARBA" id="ARBA00022989"/>
    </source>
</evidence>
<dbReference type="OrthoDB" id="273089at2759"/>
<evidence type="ECO:0000256" key="5">
    <source>
        <dbReference type="ARBA" id="ARBA00022771"/>
    </source>
</evidence>
<dbReference type="GO" id="GO:0016020">
    <property type="term" value="C:membrane"/>
    <property type="evidence" value="ECO:0007669"/>
    <property type="project" value="UniProtKB-SubCell"/>
</dbReference>